<dbReference type="PANTHER" id="PTHR33155:SF4">
    <property type="entry name" value="PROTEIN FANTASTIC FOUR 3"/>
    <property type="match status" value="1"/>
</dbReference>
<feature type="compositionally biased region" description="Acidic residues" evidence="2">
    <location>
        <begin position="279"/>
        <end position="289"/>
    </location>
</feature>
<evidence type="ECO:0000313" key="4">
    <source>
        <dbReference type="EMBL" id="EXB55002.1"/>
    </source>
</evidence>
<evidence type="ECO:0000313" key="5">
    <source>
        <dbReference type="Proteomes" id="UP000030645"/>
    </source>
</evidence>
<dbReference type="KEGG" id="mnt:21390737"/>
<protein>
    <recommendedName>
        <fullName evidence="3">FAF domain-containing protein</fullName>
    </recommendedName>
</protein>
<dbReference type="AlphaFoldDB" id="W9RHF3"/>
<feature type="region of interest" description="Disordered" evidence="2">
    <location>
        <begin position="56"/>
        <end position="101"/>
    </location>
</feature>
<feature type="compositionally biased region" description="Basic and acidic residues" evidence="2">
    <location>
        <begin position="258"/>
        <end position="278"/>
    </location>
</feature>
<dbReference type="EMBL" id="KE344219">
    <property type="protein sequence ID" value="EXB55002.1"/>
    <property type="molecule type" value="Genomic_DNA"/>
</dbReference>
<feature type="region of interest" description="Disordered" evidence="2">
    <location>
        <begin position="256"/>
        <end position="302"/>
    </location>
</feature>
<feature type="compositionally biased region" description="Basic and acidic residues" evidence="2">
    <location>
        <begin position="290"/>
        <end position="302"/>
    </location>
</feature>
<feature type="compositionally biased region" description="Basic and acidic residues" evidence="2">
    <location>
        <begin position="56"/>
        <end position="65"/>
    </location>
</feature>
<feature type="compositionally biased region" description="Basic and acidic residues" evidence="2">
    <location>
        <begin position="162"/>
        <end position="184"/>
    </location>
</feature>
<dbReference type="STRING" id="981085.W9RHF3"/>
<feature type="compositionally biased region" description="Low complexity" evidence="2">
    <location>
        <begin position="66"/>
        <end position="95"/>
    </location>
</feature>
<accession>W9RHF3</accession>
<evidence type="ECO:0000256" key="2">
    <source>
        <dbReference type="SAM" id="MobiDB-lite"/>
    </source>
</evidence>
<dbReference type="Proteomes" id="UP000030645">
    <property type="component" value="Unassembled WGS sequence"/>
</dbReference>
<name>W9RHF3_9ROSA</name>
<dbReference type="eggNOG" id="ENOG502QVU6">
    <property type="taxonomic scope" value="Eukaryota"/>
</dbReference>
<gene>
    <name evidence="4" type="ORF">L484_007333</name>
</gene>
<evidence type="ECO:0000259" key="3">
    <source>
        <dbReference type="Pfam" id="PF11250"/>
    </source>
</evidence>
<dbReference type="OrthoDB" id="1916983at2759"/>
<proteinExistence type="inferred from homology"/>
<organism evidence="4 5">
    <name type="scientific">Morus notabilis</name>
    <dbReference type="NCBI Taxonomy" id="981085"/>
    <lineage>
        <taxon>Eukaryota</taxon>
        <taxon>Viridiplantae</taxon>
        <taxon>Streptophyta</taxon>
        <taxon>Embryophyta</taxon>
        <taxon>Tracheophyta</taxon>
        <taxon>Spermatophyta</taxon>
        <taxon>Magnoliopsida</taxon>
        <taxon>eudicotyledons</taxon>
        <taxon>Gunneridae</taxon>
        <taxon>Pentapetalae</taxon>
        <taxon>rosids</taxon>
        <taxon>fabids</taxon>
        <taxon>Rosales</taxon>
        <taxon>Moraceae</taxon>
        <taxon>Moreae</taxon>
        <taxon>Morus</taxon>
    </lineage>
</organism>
<keyword evidence="5" id="KW-1185">Reference proteome</keyword>
<dbReference type="Pfam" id="PF11250">
    <property type="entry name" value="FAF"/>
    <property type="match status" value="1"/>
</dbReference>
<feature type="domain" description="FAF" evidence="3">
    <location>
        <begin position="191"/>
        <end position="244"/>
    </location>
</feature>
<sequence length="338" mass="38289">MATIVCPGLQSCLESPLEPRALRLKLSSSILPHFSRPFEPFFQEAKTTETTRKFHCSNDDHKEEGNTTTTTTNNNNTNNNKKNINNSNNNNNNSNGGWSFLQSLPTAKSEKEKATYVHPLVKRSSSALSQKSLELCTENLGNETGSCDVIESGILSSAWSSEMKKEEKKTTTEEKKTTTEEKKTTTRGKRSFPPPLTTMSGRDSLQVRPHREDGRLVIRAVKGPSTLRSCFHAERSDGRLRLRLLEEDYCAPPATFDSEEKNVVSEKEGHENDTKEENDVKEEEEEEVEEREKGKMGIREKYERGASNMRRCKEDGEVQYEKKTSSMLNWEPLWVASS</sequence>
<dbReference type="InterPro" id="IPR046431">
    <property type="entry name" value="FAF_dom"/>
</dbReference>
<comment type="similarity">
    <text evidence="1">Belongs to the fantastic four family.</text>
</comment>
<dbReference type="InterPro" id="IPR021410">
    <property type="entry name" value="FAF"/>
</dbReference>
<evidence type="ECO:0000256" key="1">
    <source>
        <dbReference type="ARBA" id="ARBA00008690"/>
    </source>
</evidence>
<dbReference type="PANTHER" id="PTHR33155">
    <property type="entry name" value="FANTASTIC FOUR-LIKE PROTEIN (DUF3049)"/>
    <property type="match status" value="1"/>
</dbReference>
<reference evidence="5" key="1">
    <citation type="submission" date="2013-01" db="EMBL/GenBank/DDBJ databases">
        <title>Draft Genome Sequence of a Mulberry Tree, Morus notabilis C.K. Schneid.</title>
        <authorList>
            <person name="He N."/>
            <person name="Zhao S."/>
        </authorList>
    </citation>
    <scope>NUCLEOTIDE SEQUENCE</scope>
</reference>
<feature type="region of interest" description="Disordered" evidence="2">
    <location>
        <begin position="161"/>
        <end position="202"/>
    </location>
</feature>